<keyword evidence="2" id="KW-0732">Signal</keyword>
<protein>
    <submittedName>
        <fullName evidence="3">Uncharacterized protein</fullName>
    </submittedName>
</protein>
<proteinExistence type="predicted"/>
<gene>
    <name evidence="3" type="ORF">TWF506_007494</name>
</gene>
<sequence>MKYVISLVGLLAAAGAQAQTTESCPEKNCVRAVIAAAFPNRPTASDCSSFLSATVTPVVSQTSWLKTTSTLTTTPETRTTTIKLGDPVPVLPSETSAISYPFGAPAPGGRRRRAFGKAKRDDPLPPNPIPDGLVPENPPLATLITETPTSLPTYAVAACQNMTSKGILRVPTSRFSHACLCRGFTTTTNEISTSTDKTTYTVTTAITTYTPLDWVVASAFKLQFTGTSYASSFVGTSTGGAALDTVFVRPTAAAQAAVFVIHPDRKPNFATPPLALTGTASQPNDQDLRRITCNNGLLSVKKSTNPGNQRFLKVLSTPNPASLPADHFPLLCKIDANNIFTCQGEGTTTPVVDFGTAGTDPLLRIYGSAFDYTSGGPYATKDTFQLKAIPAPPPA</sequence>
<organism evidence="3 4">
    <name type="scientific">Arthrobotrys conoides</name>
    <dbReference type="NCBI Taxonomy" id="74498"/>
    <lineage>
        <taxon>Eukaryota</taxon>
        <taxon>Fungi</taxon>
        <taxon>Dikarya</taxon>
        <taxon>Ascomycota</taxon>
        <taxon>Pezizomycotina</taxon>
        <taxon>Orbiliomycetes</taxon>
        <taxon>Orbiliales</taxon>
        <taxon>Orbiliaceae</taxon>
        <taxon>Arthrobotrys</taxon>
    </lineage>
</organism>
<accession>A0AAN8NP85</accession>
<dbReference type="EMBL" id="JAVHJM010000004">
    <property type="protein sequence ID" value="KAK6515149.1"/>
    <property type="molecule type" value="Genomic_DNA"/>
</dbReference>
<feature type="chain" id="PRO_5042886649" evidence="2">
    <location>
        <begin position="19"/>
        <end position="395"/>
    </location>
</feature>
<feature type="signal peptide" evidence="2">
    <location>
        <begin position="1"/>
        <end position="18"/>
    </location>
</feature>
<evidence type="ECO:0000313" key="4">
    <source>
        <dbReference type="Proteomes" id="UP001307849"/>
    </source>
</evidence>
<evidence type="ECO:0000256" key="1">
    <source>
        <dbReference type="SAM" id="MobiDB-lite"/>
    </source>
</evidence>
<name>A0AAN8NP85_9PEZI</name>
<evidence type="ECO:0000313" key="3">
    <source>
        <dbReference type="EMBL" id="KAK6515149.1"/>
    </source>
</evidence>
<dbReference type="AlphaFoldDB" id="A0AAN8NP85"/>
<reference evidence="3 4" key="1">
    <citation type="submission" date="2019-10" db="EMBL/GenBank/DDBJ databases">
        <authorList>
            <person name="Palmer J.M."/>
        </authorList>
    </citation>
    <scope>NUCLEOTIDE SEQUENCE [LARGE SCALE GENOMIC DNA]</scope>
    <source>
        <strain evidence="3 4">TWF506</strain>
    </source>
</reference>
<evidence type="ECO:0000256" key="2">
    <source>
        <dbReference type="SAM" id="SignalP"/>
    </source>
</evidence>
<comment type="caution">
    <text evidence="3">The sequence shown here is derived from an EMBL/GenBank/DDBJ whole genome shotgun (WGS) entry which is preliminary data.</text>
</comment>
<dbReference type="Proteomes" id="UP001307849">
    <property type="component" value="Unassembled WGS sequence"/>
</dbReference>
<keyword evidence="4" id="KW-1185">Reference proteome</keyword>
<feature type="region of interest" description="Disordered" evidence="1">
    <location>
        <begin position="99"/>
        <end position="134"/>
    </location>
</feature>